<organism evidence="1 2">
    <name type="scientific">Purpureocillium lilacinum</name>
    <name type="common">Paecilomyces lilacinus</name>
    <dbReference type="NCBI Taxonomy" id="33203"/>
    <lineage>
        <taxon>Eukaryota</taxon>
        <taxon>Fungi</taxon>
        <taxon>Dikarya</taxon>
        <taxon>Ascomycota</taxon>
        <taxon>Pezizomycotina</taxon>
        <taxon>Sordariomycetes</taxon>
        <taxon>Hypocreomycetidae</taxon>
        <taxon>Hypocreales</taxon>
        <taxon>Ophiocordycipitaceae</taxon>
        <taxon>Purpureocillium</taxon>
    </lineage>
</organism>
<accession>A0ACC4DHG3</accession>
<keyword evidence="2" id="KW-1185">Reference proteome</keyword>
<reference evidence="1" key="1">
    <citation type="submission" date="2024-12" db="EMBL/GenBank/DDBJ databases">
        <title>Comparative genomics and development of molecular markers within Purpureocillium lilacinum and among Purpureocillium species.</title>
        <authorList>
            <person name="Yeh Z.-Y."/>
            <person name="Ni N.-T."/>
            <person name="Lo P.-H."/>
            <person name="Mushyakhwo K."/>
            <person name="Lin C.-F."/>
            <person name="Nai Y.-S."/>
        </authorList>
    </citation>
    <scope>NUCLEOTIDE SEQUENCE</scope>
    <source>
        <strain evidence="1">NCHU-NPUST-175</strain>
    </source>
</reference>
<protein>
    <submittedName>
        <fullName evidence="1">Uncharacterized protein</fullName>
    </submittedName>
</protein>
<dbReference type="Proteomes" id="UP001638806">
    <property type="component" value="Unassembled WGS sequence"/>
</dbReference>
<evidence type="ECO:0000313" key="2">
    <source>
        <dbReference type="Proteomes" id="UP001638806"/>
    </source>
</evidence>
<sequence length="249" mass="26601">MGRRDEGDDDNGDEATRWARNSAHQIAWSTRRACFSKLHLEQRQPGATSPKTNSANCGSYGRQERPRPVSCRPMSADTRQEPWGGGHWVASSNVHTPDSLADVQCSGCAAAGADAGPFPPHWTGYTHQVPVIQESSQAGTRYSPSTGHRAAPLDLHPAPGVGVGVEASPLSWRNGPGQRTQSLADGDALRLIQPEKRAPQSGPARLQQAAAAAAASPSRHLCGSVRSAMSATEGWGTEPLERYWNQPRS</sequence>
<dbReference type="EMBL" id="JBGNUJ010000010">
    <property type="protein sequence ID" value="KAL3955488.1"/>
    <property type="molecule type" value="Genomic_DNA"/>
</dbReference>
<evidence type="ECO:0000313" key="1">
    <source>
        <dbReference type="EMBL" id="KAL3955488.1"/>
    </source>
</evidence>
<gene>
    <name evidence="1" type="ORF">ACCO45_011051</name>
</gene>
<proteinExistence type="predicted"/>
<comment type="caution">
    <text evidence="1">The sequence shown here is derived from an EMBL/GenBank/DDBJ whole genome shotgun (WGS) entry which is preliminary data.</text>
</comment>
<name>A0ACC4DHG3_PURLI</name>